<name>A0A2V5KRZ4_9BACL</name>
<dbReference type="GO" id="GO:0005576">
    <property type="term" value="C:extracellular region"/>
    <property type="evidence" value="ECO:0007669"/>
    <property type="project" value="InterPro"/>
</dbReference>
<dbReference type="Pfam" id="PF02884">
    <property type="entry name" value="Lyase_8_C"/>
    <property type="match status" value="1"/>
</dbReference>
<feature type="domain" description="Polysaccharide lyase family 8 central" evidence="5">
    <location>
        <begin position="425"/>
        <end position="678"/>
    </location>
</feature>
<evidence type="ECO:0000313" key="8">
    <source>
        <dbReference type="EMBL" id="PYI54277.1"/>
    </source>
</evidence>
<evidence type="ECO:0000259" key="7">
    <source>
        <dbReference type="Pfam" id="PF08124"/>
    </source>
</evidence>
<proteinExistence type="inferred from homology"/>
<feature type="domain" description="Polysaccharide lyase family 8 C-terminal" evidence="6">
    <location>
        <begin position="695"/>
        <end position="757"/>
    </location>
</feature>
<dbReference type="InterPro" id="IPR011013">
    <property type="entry name" value="Gal_mutarotase_sf_dom"/>
</dbReference>
<dbReference type="Gene3D" id="2.60.220.10">
    <property type="entry name" value="Polysaccharide lyase family 8-like, C-terminal"/>
    <property type="match status" value="1"/>
</dbReference>
<feature type="active site" evidence="4">
    <location>
        <position position="272"/>
    </location>
</feature>
<organism evidence="8 9">
    <name type="scientific">Paenibacillus flagellatus</name>
    <dbReference type="NCBI Taxonomy" id="2211139"/>
    <lineage>
        <taxon>Bacteria</taxon>
        <taxon>Bacillati</taxon>
        <taxon>Bacillota</taxon>
        <taxon>Bacilli</taxon>
        <taxon>Bacillales</taxon>
        <taxon>Paenibacillaceae</taxon>
        <taxon>Paenibacillus</taxon>
    </lineage>
</organism>
<evidence type="ECO:0000256" key="2">
    <source>
        <dbReference type="ARBA" id="ARBA00022729"/>
    </source>
</evidence>
<accession>A0A2V5KRZ4</accession>
<dbReference type="Gene3D" id="1.50.10.100">
    <property type="entry name" value="Chondroitin AC/alginate lyase"/>
    <property type="match status" value="1"/>
</dbReference>
<reference evidence="8 9" key="1">
    <citation type="submission" date="2018-05" db="EMBL/GenBank/DDBJ databases">
        <title>Paenibacillus flagellatus sp. nov., isolated from selenium mineral soil.</title>
        <authorList>
            <person name="Dai X."/>
        </authorList>
    </citation>
    <scope>NUCLEOTIDE SEQUENCE [LARGE SCALE GENOMIC DNA]</scope>
    <source>
        <strain evidence="8 9">DXL2</strain>
    </source>
</reference>
<dbReference type="GO" id="GO:0005975">
    <property type="term" value="P:carbohydrate metabolic process"/>
    <property type="evidence" value="ECO:0007669"/>
    <property type="project" value="InterPro"/>
</dbReference>
<dbReference type="GO" id="GO:0016837">
    <property type="term" value="F:carbon-oxygen lyase activity, acting on polysaccharides"/>
    <property type="evidence" value="ECO:0007669"/>
    <property type="project" value="UniProtKB-ARBA"/>
</dbReference>
<dbReference type="InterPro" id="IPR038970">
    <property type="entry name" value="Lyase_8"/>
</dbReference>
<dbReference type="InterPro" id="IPR003159">
    <property type="entry name" value="Lyase_8_central_dom"/>
</dbReference>
<dbReference type="Proteomes" id="UP000247476">
    <property type="component" value="Unassembled WGS sequence"/>
</dbReference>
<evidence type="ECO:0000313" key="9">
    <source>
        <dbReference type="Proteomes" id="UP000247476"/>
    </source>
</evidence>
<dbReference type="PANTHER" id="PTHR38481:SF1">
    <property type="entry name" value="HYALURONATE LYASE"/>
    <property type="match status" value="1"/>
</dbReference>
<dbReference type="Pfam" id="PF02278">
    <property type="entry name" value="Lyase_8"/>
    <property type="match status" value="1"/>
</dbReference>
<dbReference type="OrthoDB" id="6636047at2"/>
<evidence type="ECO:0000259" key="6">
    <source>
        <dbReference type="Pfam" id="PF02884"/>
    </source>
</evidence>
<dbReference type="InterPro" id="IPR011071">
    <property type="entry name" value="Lyase_8-like_C"/>
</dbReference>
<evidence type="ECO:0000256" key="4">
    <source>
        <dbReference type="PIRSR" id="PIRSR638970-1"/>
    </source>
</evidence>
<comment type="similarity">
    <text evidence="1">Belongs to the polysaccharide lyase 8 family.</text>
</comment>
<evidence type="ECO:0000256" key="3">
    <source>
        <dbReference type="ARBA" id="ARBA00023239"/>
    </source>
</evidence>
<protein>
    <submittedName>
        <fullName evidence="8">Hyaluronate lyase</fullName>
    </submittedName>
</protein>
<sequence>MISTASMRKGVLIGLLTFVMAVVGTIGGGPVRAEGDSSGGNVSADAPDDFDKLREAWKDRLTGGSLLDPADPDLRTFVQSFATRAKTYQDTMKRSADRDYLWDGLDTTTPSAHITSAYSRLFTMAAAFAMNGSPLYGSEPLKRDIVESLDWMYDKWYNESKQPFGNWWDWEVGTPLQLNNIVTLMYEQLSPEQRIRYLKPIDRFLPDPTYSILQKATTDGTGRINRVQIVGLRGILVKDAGKIEMARDALAPALLYTTKGDGFYADGSFIAHEHHAYTGSYGAVFMDQITNVLLLFAHSPWEVNDPNVGNVYRWAFDSFEPLIYQGAMMDMTRGRSISRTTEDHKAGRAAILPILRLAQFAPEDVAMRIKRRVKAWIAEDRTFANYYGDNPNIYGGNLNVTDYIAAKSLMNDPSVVPAAPTVTYRQYASMDRAVQRRPGYGFGISMFSDRIANFELGNGENLKGWYTGDGMTYLYNGDQLQFGDGFWPTVDPYRLPGTTSDGLERPYNRKSEKSWVGGVSMDGVYGAVGMDLAPPGSTLRGKKSWFLFDDEVIALGAGITSADNRTVETIAENRKLNASGSNPLIVNGAPKPAGLGWSETMERVEWAHLSGEAAGSDIGYVFPGASSIQGKRESREGSWKQINSGQPDQRIVRNYMSLAFNHGTNPTDAAYAYVVLPGRTAEATQAYSERPDIDIVENSKALQAVRDRKLGITAANFWEAGTVGYVTARHPAAVMIKEVGDRVTVAVSDPSQTRSEIEIDVRLAGTVVEKDDSIQADAGTESIRLVVATAGSRGKTHYVTIKKSAEPSNDGEFRAAGWMALDHDSFWGERAKKLHLTLSGGGGTVDGPREARLRMHAEPQGRELDVRAAESLVVTNDSLSFQGTGTDSSGRSYAVRLMGGPASDNPATTVLSLIVRDASDPSAPPLYAGTGLKFTGNWK</sequence>
<evidence type="ECO:0000259" key="5">
    <source>
        <dbReference type="Pfam" id="PF02278"/>
    </source>
</evidence>
<dbReference type="Gene3D" id="2.70.98.10">
    <property type="match status" value="1"/>
</dbReference>
<feature type="active site" evidence="4">
    <location>
        <position position="335"/>
    </location>
</feature>
<dbReference type="GO" id="GO:0030246">
    <property type="term" value="F:carbohydrate binding"/>
    <property type="evidence" value="ECO:0007669"/>
    <property type="project" value="InterPro"/>
</dbReference>
<dbReference type="CDD" id="cd01083">
    <property type="entry name" value="GAG_Lyase"/>
    <property type="match status" value="1"/>
</dbReference>
<dbReference type="InterPro" id="IPR008929">
    <property type="entry name" value="Chondroitin_lyas"/>
</dbReference>
<dbReference type="SUPFAM" id="SSF48230">
    <property type="entry name" value="Chondroitin AC/alginate lyase"/>
    <property type="match status" value="1"/>
</dbReference>
<feature type="active site" evidence="4">
    <location>
        <position position="281"/>
    </location>
</feature>
<comment type="caution">
    <text evidence="8">The sequence shown here is derived from an EMBL/GenBank/DDBJ whole genome shotgun (WGS) entry which is preliminary data.</text>
</comment>
<dbReference type="RefSeq" id="WP_110840338.1">
    <property type="nucleotide sequence ID" value="NZ_QJVJ01000005.1"/>
</dbReference>
<dbReference type="Pfam" id="PF08124">
    <property type="entry name" value="Lyase_8_N"/>
    <property type="match status" value="1"/>
</dbReference>
<dbReference type="InterPro" id="IPR004103">
    <property type="entry name" value="Lyase_8_C"/>
</dbReference>
<dbReference type="InterPro" id="IPR014718">
    <property type="entry name" value="GH-type_carb-bd"/>
</dbReference>
<dbReference type="EMBL" id="QJVJ01000005">
    <property type="protein sequence ID" value="PYI54277.1"/>
    <property type="molecule type" value="Genomic_DNA"/>
</dbReference>
<gene>
    <name evidence="8" type="ORF">DLM86_12420</name>
</gene>
<dbReference type="AlphaFoldDB" id="A0A2V5KRZ4"/>
<evidence type="ECO:0000256" key="1">
    <source>
        <dbReference type="ARBA" id="ARBA00006699"/>
    </source>
</evidence>
<keyword evidence="3 8" id="KW-0456">Lyase</keyword>
<dbReference type="SUPFAM" id="SSF49863">
    <property type="entry name" value="Hyaluronate lyase-like, C-terminal domain"/>
    <property type="match status" value="1"/>
</dbReference>
<dbReference type="PANTHER" id="PTHR38481">
    <property type="entry name" value="HYALURONATE LYASE"/>
    <property type="match status" value="1"/>
</dbReference>
<feature type="domain" description="Polysaccharide lyase 8 N-terminal alpha-helical" evidence="7">
    <location>
        <begin position="57"/>
        <end position="374"/>
    </location>
</feature>
<dbReference type="InterPro" id="IPR012970">
    <property type="entry name" value="Lyase_8_alpha_N"/>
</dbReference>
<dbReference type="SUPFAM" id="SSF74650">
    <property type="entry name" value="Galactose mutarotase-like"/>
    <property type="match status" value="1"/>
</dbReference>
<keyword evidence="2" id="KW-0732">Signal</keyword>
<keyword evidence="9" id="KW-1185">Reference proteome</keyword>